<dbReference type="PANTHER" id="PTHR19848:SF8">
    <property type="entry name" value="F-BOX AND WD REPEAT DOMAIN CONTAINING 7"/>
    <property type="match status" value="1"/>
</dbReference>
<dbReference type="SMART" id="SM00320">
    <property type="entry name" value="WD40"/>
    <property type="match status" value="4"/>
</dbReference>
<organism evidence="4 5">
    <name type="scientific">Prosthecobacter fluviatilis</name>
    <dbReference type="NCBI Taxonomy" id="445931"/>
    <lineage>
        <taxon>Bacteria</taxon>
        <taxon>Pseudomonadati</taxon>
        <taxon>Verrucomicrobiota</taxon>
        <taxon>Verrucomicrobiia</taxon>
        <taxon>Verrucomicrobiales</taxon>
        <taxon>Verrucomicrobiaceae</taxon>
        <taxon>Prosthecobacter</taxon>
    </lineage>
</organism>
<evidence type="ECO:0000313" key="5">
    <source>
        <dbReference type="Proteomes" id="UP001596052"/>
    </source>
</evidence>
<dbReference type="InterPro" id="IPR011047">
    <property type="entry name" value="Quinoprotein_ADH-like_sf"/>
</dbReference>
<evidence type="ECO:0000313" key="4">
    <source>
        <dbReference type="EMBL" id="MFC5456844.1"/>
    </source>
</evidence>
<dbReference type="InterPro" id="IPR015943">
    <property type="entry name" value="WD40/YVTN_repeat-like_dom_sf"/>
</dbReference>
<feature type="repeat" description="WD" evidence="3">
    <location>
        <begin position="148"/>
        <end position="182"/>
    </location>
</feature>
<comment type="caution">
    <text evidence="4">The sequence shown here is derived from an EMBL/GenBank/DDBJ whole genome shotgun (WGS) entry which is preliminary data.</text>
</comment>
<keyword evidence="1 3" id="KW-0853">WD repeat</keyword>
<evidence type="ECO:0000256" key="2">
    <source>
        <dbReference type="ARBA" id="ARBA00022737"/>
    </source>
</evidence>
<keyword evidence="2" id="KW-0677">Repeat</keyword>
<proteinExistence type="predicted"/>
<gene>
    <name evidence="4" type="ORF">ACFQDI_18400</name>
</gene>
<reference evidence="5" key="1">
    <citation type="journal article" date="2019" name="Int. J. Syst. Evol. Microbiol.">
        <title>The Global Catalogue of Microorganisms (GCM) 10K type strain sequencing project: providing services to taxonomists for standard genome sequencing and annotation.</title>
        <authorList>
            <consortium name="The Broad Institute Genomics Platform"/>
            <consortium name="The Broad Institute Genome Sequencing Center for Infectious Disease"/>
            <person name="Wu L."/>
            <person name="Ma J."/>
        </authorList>
    </citation>
    <scope>NUCLEOTIDE SEQUENCE [LARGE SCALE GENOMIC DNA]</scope>
    <source>
        <strain evidence="5">CGMCC 4.1469</strain>
    </source>
</reference>
<dbReference type="SUPFAM" id="SSF50998">
    <property type="entry name" value="Quinoprotein alcohol dehydrogenase-like"/>
    <property type="match status" value="1"/>
</dbReference>
<evidence type="ECO:0000256" key="1">
    <source>
        <dbReference type="ARBA" id="ARBA00022574"/>
    </source>
</evidence>
<dbReference type="InterPro" id="IPR001680">
    <property type="entry name" value="WD40_rpt"/>
</dbReference>
<sequence>MKLTRTKQYELPFAVLGLATTPDGANAYAACMDGSVHAVEMATGKKEVFEKKHSSYASGCVLLPDGKTLISAGYDGTLLWHDVATRKCIREVKAHSFWSWQMALSPDGRRVASVTGQYIAGGWKYEPAAESEPSVRVYDTASGALVASYSHTPPVLSCAFSPDSKHLAAANMMGEVRVWDVQAKGDKPVSQWTSPDFTSWGTTKSHHYSGGIYGLVFSPDGNALLGCGMGPMGDPMAGNGKMTWQRWDWRSGKKIDQIKDGQHGSGLMETLAFHPDGKHFLMAGRQAQGTWNAAVFSATDGSLITSWDSKSRLTHGRFTADGKSLVASVITGAGKVKPGQPWGAMGRVQMYSVEG</sequence>
<evidence type="ECO:0000256" key="3">
    <source>
        <dbReference type="PROSITE-ProRule" id="PRU00221"/>
    </source>
</evidence>
<dbReference type="PROSITE" id="PS50082">
    <property type="entry name" value="WD_REPEATS_2"/>
    <property type="match status" value="1"/>
</dbReference>
<dbReference type="RefSeq" id="WP_377169511.1">
    <property type="nucleotide sequence ID" value="NZ_JBHSMQ010000007.1"/>
</dbReference>
<protein>
    <submittedName>
        <fullName evidence="4">WD40 repeat domain-containing protein</fullName>
    </submittedName>
</protein>
<accession>A0ABW0KTY2</accession>
<dbReference type="Pfam" id="PF00400">
    <property type="entry name" value="WD40"/>
    <property type="match status" value="2"/>
</dbReference>
<dbReference type="PANTHER" id="PTHR19848">
    <property type="entry name" value="WD40 REPEAT PROTEIN"/>
    <property type="match status" value="1"/>
</dbReference>
<keyword evidence="5" id="KW-1185">Reference proteome</keyword>
<dbReference type="PROSITE" id="PS50294">
    <property type="entry name" value="WD_REPEATS_REGION"/>
    <property type="match status" value="1"/>
</dbReference>
<dbReference type="Gene3D" id="2.130.10.10">
    <property type="entry name" value="YVTN repeat-like/Quinoprotein amine dehydrogenase"/>
    <property type="match status" value="2"/>
</dbReference>
<dbReference type="Proteomes" id="UP001596052">
    <property type="component" value="Unassembled WGS sequence"/>
</dbReference>
<name>A0ABW0KTY2_9BACT</name>
<dbReference type="EMBL" id="JBHSMQ010000007">
    <property type="protein sequence ID" value="MFC5456844.1"/>
    <property type="molecule type" value="Genomic_DNA"/>
</dbReference>